<feature type="region of interest" description="Disordered" evidence="3">
    <location>
        <begin position="157"/>
        <end position="188"/>
    </location>
</feature>
<reference evidence="5 6" key="1">
    <citation type="submission" date="2019-09" db="EMBL/GenBank/DDBJ databases">
        <authorList>
            <person name="Brejova B."/>
        </authorList>
    </citation>
    <scope>NUCLEOTIDE SEQUENCE [LARGE SCALE GENOMIC DNA]</scope>
</reference>
<proteinExistence type="predicted"/>
<evidence type="ECO:0000313" key="5">
    <source>
        <dbReference type="EMBL" id="VVT50836.1"/>
    </source>
</evidence>
<feature type="compositionally biased region" description="Low complexity" evidence="3">
    <location>
        <begin position="83"/>
        <end position="92"/>
    </location>
</feature>
<gene>
    <name evidence="5" type="ORF">SAPINGB_P002896</name>
</gene>
<name>A0A5E8BGP3_9ASCO</name>
<evidence type="ECO:0000256" key="2">
    <source>
        <dbReference type="ARBA" id="ARBA00023242"/>
    </source>
</evidence>
<protein>
    <recommendedName>
        <fullName evidence="4">RanBD1 domain-containing protein</fullName>
    </recommendedName>
</protein>
<dbReference type="CDD" id="cd13180">
    <property type="entry name" value="RanBD_RanBP3"/>
    <property type="match status" value="1"/>
</dbReference>
<evidence type="ECO:0000313" key="6">
    <source>
        <dbReference type="Proteomes" id="UP000398389"/>
    </source>
</evidence>
<feature type="compositionally biased region" description="Basic and acidic residues" evidence="3">
    <location>
        <begin position="97"/>
        <end position="135"/>
    </location>
</feature>
<dbReference type="EMBL" id="CABVLU010000002">
    <property type="protein sequence ID" value="VVT50836.1"/>
    <property type="molecule type" value="Genomic_DNA"/>
</dbReference>
<evidence type="ECO:0000259" key="4">
    <source>
        <dbReference type="PROSITE" id="PS50196"/>
    </source>
</evidence>
<dbReference type="OrthoDB" id="411251at2759"/>
<dbReference type="AlphaFoldDB" id="A0A5E8BGP3"/>
<feature type="region of interest" description="Disordered" evidence="3">
    <location>
        <begin position="208"/>
        <end position="243"/>
    </location>
</feature>
<feature type="compositionally biased region" description="Basic and acidic residues" evidence="3">
    <location>
        <begin position="44"/>
        <end position="82"/>
    </location>
</feature>
<dbReference type="GO" id="GO:0005634">
    <property type="term" value="C:nucleus"/>
    <property type="evidence" value="ECO:0007669"/>
    <property type="project" value="UniProtKB-SubCell"/>
</dbReference>
<dbReference type="InterPro" id="IPR011993">
    <property type="entry name" value="PH-like_dom_sf"/>
</dbReference>
<dbReference type="InterPro" id="IPR045255">
    <property type="entry name" value="RanBP1-like"/>
</dbReference>
<dbReference type="Gene3D" id="2.30.29.30">
    <property type="entry name" value="Pleckstrin-homology domain (PH domain)/Phosphotyrosine-binding domain (PTB)"/>
    <property type="match status" value="1"/>
</dbReference>
<dbReference type="GeneID" id="43581714"/>
<dbReference type="SMART" id="SM00160">
    <property type="entry name" value="RanBD"/>
    <property type="match status" value="1"/>
</dbReference>
<dbReference type="InterPro" id="IPR000156">
    <property type="entry name" value="Ran_bind_dom"/>
</dbReference>
<comment type="subcellular location">
    <subcellularLocation>
        <location evidence="1">Nucleus</location>
    </subcellularLocation>
</comment>
<dbReference type="Pfam" id="PF00638">
    <property type="entry name" value="Ran_BP1"/>
    <property type="match status" value="1"/>
</dbReference>
<dbReference type="PROSITE" id="PS50196">
    <property type="entry name" value="RANBD1"/>
    <property type="match status" value="1"/>
</dbReference>
<dbReference type="PANTHER" id="PTHR23138:SF142">
    <property type="entry name" value="RAN-BINDING PROTEIN 3B-RELATED"/>
    <property type="match status" value="1"/>
</dbReference>
<sequence length="394" mass="43100">MTDKPVADSEALALPKQDASETKDTLSKKRSHEDEPEAKSTTADSKDEETIPTKRQKNESEEGEKEKEEDKDAKSEETKTEPTPETAASSSEQTEDKEEKSEETLKDNKADEPEKEEPVTEKKEKSEEKTDKTEASVKPLLSAGTTFNGGFGSFAGPSFGTALQPTTGKSIFAESQPKNGEASSKETSVFSTSSIFKGGFSSFSSFAAPASKANPWADTDEKDEEKSKDEGSTSTSISTNGIGSSKDVVDQYAQVSVPLEQKKVETGEEYEESKFSCRAKLYALDITNSSEGWKERGVGPLHVNSVKKEFEDQFENKTKARVVMRADGILKVILNVPLSKSTEVFAGMKSSLASENFVRITAFEEGKPFQYSLRTNNADTAKELYESIKKLLPS</sequence>
<organism evidence="5 6">
    <name type="scientific">Magnusiomyces paraingens</name>
    <dbReference type="NCBI Taxonomy" id="2606893"/>
    <lineage>
        <taxon>Eukaryota</taxon>
        <taxon>Fungi</taxon>
        <taxon>Dikarya</taxon>
        <taxon>Ascomycota</taxon>
        <taxon>Saccharomycotina</taxon>
        <taxon>Dipodascomycetes</taxon>
        <taxon>Dipodascales</taxon>
        <taxon>Dipodascaceae</taxon>
        <taxon>Magnusiomyces</taxon>
    </lineage>
</organism>
<dbReference type="SUPFAM" id="SSF50729">
    <property type="entry name" value="PH domain-like"/>
    <property type="match status" value="1"/>
</dbReference>
<evidence type="ECO:0000256" key="3">
    <source>
        <dbReference type="SAM" id="MobiDB-lite"/>
    </source>
</evidence>
<evidence type="ECO:0000256" key="1">
    <source>
        <dbReference type="ARBA" id="ARBA00004123"/>
    </source>
</evidence>
<keyword evidence="6" id="KW-1185">Reference proteome</keyword>
<feature type="compositionally biased region" description="Low complexity" evidence="3">
    <location>
        <begin position="232"/>
        <end position="243"/>
    </location>
</feature>
<accession>A0A5E8BGP3</accession>
<feature type="region of interest" description="Disordered" evidence="3">
    <location>
        <begin position="1"/>
        <end position="141"/>
    </location>
</feature>
<dbReference type="Proteomes" id="UP000398389">
    <property type="component" value="Unassembled WGS sequence"/>
</dbReference>
<dbReference type="PANTHER" id="PTHR23138">
    <property type="entry name" value="RAN BINDING PROTEIN"/>
    <property type="match status" value="1"/>
</dbReference>
<dbReference type="RefSeq" id="XP_031853505.1">
    <property type="nucleotide sequence ID" value="XM_031997614.1"/>
</dbReference>
<keyword evidence="2" id="KW-0539">Nucleus</keyword>
<feature type="domain" description="RanBD1" evidence="4">
    <location>
        <begin position="252"/>
        <end position="394"/>
    </location>
</feature>
<feature type="compositionally biased region" description="Basic and acidic residues" evidence="3">
    <location>
        <begin position="18"/>
        <end position="33"/>
    </location>
</feature>